<reference evidence="1" key="1">
    <citation type="journal article" date="2003" name="Genome Biol.">
        <title>An integrated gene annotation and transcriptional profiling approach towards the full gene content of the Drosophila genome.</title>
        <authorList>
            <person name="Hild M."/>
            <person name="Beckmann B."/>
            <person name="Haas S.A."/>
            <person name="Koch B."/>
            <person name="Solovyev V."/>
            <person name="Busold C."/>
            <person name="Fellenberg K."/>
            <person name="Boutros M."/>
            <person name="Vingron M."/>
            <person name="Sauer F."/>
            <person name="Hoheisel J.D."/>
            <person name="Paro R."/>
        </authorList>
    </citation>
    <scope>NUCLEOTIDE SEQUENCE</scope>
</reference>
<accession>Q6IM54</accession>
<gene>
    <name evidence="1" type="ORF">HDC07447</name>
</gene>
<evidence type="ECO:0000313" key="1">
    <source>
        <dbReference type="EMBL" id="DAA02656.1"/>
    </source>
</evidence>
<dbReference type="EMBL" id="BK001812">
    <property type="protein sequence ID" value="DAA02656.1"/>
    <property type="molecule type" value="Genomic_DNA"/>
</dbReference>
<organism evidence="1">
    <name type="scientific">Drosophila melanogaster</name>
    <name type="common">Fruit fly</name>
    <dbReference type="NCBI Taxonomy" id="7227"/>
    <lineage>
        <taxon>Eukaryota</taxon>
        <taxon>Metazoa</taxon>
        <taxon>Ecdysozoa</taxon>
        <taxon>Arthropoda</taxon>
        <taxon>Hexapoda</taxon>
        <taxon>Insecta</taxon>
        <taxon>Pterygota</taxon>
        <taxon>Neoptera</taxon>
        <taxon>Endopterygota</taxon>
        <taxon>Diptera</taxon>
        <taxon>Brachycera</taxon>
        <taxon>Muscomorpha</taxon>
        <taxon>Ephydroidea</taxon>
        <taxon>Drosophilidae</taxon>
        <taxon>Drosophila</taxon>
        <taxon>Sophophora</taxon>
    </lineage>
</organism>
<name>Q6IM54_DROME</name>
<protein>
    <submittedName>
        <fullName evidence="1">HDC07447</fullName>
    </submittedName>
</protein>
<sequence>MSMQLIFIGGCGILSGSVINSGKFKANSDHDVGSWPLFDVRPVTHQPIAPSPVSHLPLTISRAKKTKRQRQRQRLKAGLIDRNLIWEQAGTKRYIEFLDHELCLVAATLCRPWANFNSPNKFNKRHRSTMAKAWGAIKASRSIGPKPNNATLCL</sequence>
<dbReference type="AlphaFoldDB" id="Q6IM54"/>
<proteinExistence type="predicted"/>